<evidence type="ECO:0000256" key="3">
    <source>
        <dbReference type="SAM" id="MobiDB-lite"/>
    </source>
</evidence>
<feature type="region of interest" description="Disordered" evidence="3">
    <location>
        <begin position="75"/>
        <end position="124"/>
    </location>
</feature>
<feature type="region of interest" description="Disordered" evidence="3">
    <location>
        <begin position="238"/>
        <end position="264"/>
    </location>
</feature>
<feature type="compositionally biased region" description="Low complexity" evidence="3">
    <location>
        <begin position="294"/>
        <end position="304"/>
    </location>
</feature>
<dbReference type="InterPro" id="IPR036869">
    <property type="entry name" value="J_dom_sf"/>
</dbReference>
<dbReference type="GeneID" id="81405876"/>
<dbReference type="PROSITE" id="PS50076">
    <property type="entry name" value="DNAJ_2"/>
    <property type="match status" value="1"/>
</dbReference>
<keyword evidence="5" id="KW-0346">Stress response</keyword>
<reference evidence="5" key="2">
    <citation type="journal article" date="2023" name="IMA Fungus">
        <title>Comparative genomic study of the Penicillium genus elucidates a diverse pangenome and 15 lateral gene transfer events.</title>
        <authorList>
            <person name="Petersen C."/>
            <person name="Sorensen T."/>
            <person name="Nielsen M.R."/>
            <person name="Sondergaard T.E."/>
            <person name="Sorensen J.L."/>
            <person name="Fitzpatrick D.A."/>
            <person name="Frisvad J.C."/>
            <person name="Nielsen K.L."/>
        </authorList>
    </citation>
    <scope>NUCLEOTIDE SEQUENCE</scope>
    <source>
        <strain evidence="5">IBT 22155</strain>
    </source>
</reference>
<evidence type="ECO:0000256" key="2">
    <source>
        <dbReference type="SAM" id="Coils"/>
    </source>
</evidence>
<feature type="coiled-coil region" evidence="2">
    <location>
        <begin position="149"/>
        <end position="194"/>
    </location>
</feature>
<dbReference type="InterPro" id="IPR001623">
    <property type="entry name" value="DnaJ_domain"/>
</dbReference>
<keyword evidence="1" id="KW-0143">Chaperone</keyword>
<dbReference type="SUPFAM" id="SSF46565">
    <property type="entry name" value="Chaperone J-domain"/>
    <property type="match status" value="1"/>
</dbReference>
<feature type="compositionally biased region" description="Basic and acidic residues" evidence="3">
    <location>
        <begin position="100"/>
        <end position="116"/>
    </location>
</feature>
<proteinExistence type="predicted"/>
<dbReference type="PANTHER" id="PTHR44145:SF3">
    <property type="entry name" value="DNAJ HOMOLOG SUBFAMILY A MEMBER 3, MITOCHONDRIAL"/>
    <property type="match status" value="1"/>
</dbReference>
<feature type="domain" description="J" evidence="4">
    <location>
        <begin position="9"/>
        <end position="74"/>
    </location>
</feature>
<dbReference type="Gene3D" id="1.10.287.110">
    <property type="entry name" value="DnaJ domain"/>
    <property type="match status" value="1"/>
</dbReference>
<organism evidence="5 6">
    <name type="scientific">Penicillium bovifimosum</name>
    <dbReference type="NCBI Taxonomy" id="126998"/>
    <lineage>
        <taxon>Eukaryota</taxon>
        <taxon>Fungi</taxon>
        <taxon>Dikarya</taxon>
        <taxon>Ascomycota</taxon>
        <taxon>Pezizomycotina</taxon>
        <taxon>Eurotiomycetes</taxon>
        <taxon>Eurotiomycetidae</taxon>
        <taxon>Eurotiales</taxon>
        <taxon>Aspergillaceae</taxon>
        <taxon>Penicillium</taxon>
    </lineage>
</organism>
<keyword evidence="6" id="KW-1185">Reference proteome</keyword>
<feature type="compositionally biased region" description="Basic and acidic residues" evidence="3">
    <location>
        <begin position="244"/>
        <end position="253"/>
    </location>
</feature>
<dbReference type="OrthoDB" id="442087at2759"/>
<sequence length="517" mass="58449">MSTLKVTIDAYAILAVPRDASTQEINAAYKRLALKAHPDHAGNTEAANEQFRELKEAVEILRDPQSRDRLDAQLNVQSKRARASAAEEHTASHWTSAGRNDTRRGKREWRSERQSDHQWTNYRDSNNNFTQFESYLRTYGASCHMDPNSAESKAKRAQYKAENEQWAREWAGFDEEVEKAREELRKEKMRARHNEDVRTRMMRDIHIINKMVDRPDPLFEDLVSRVVSNGIDEIEANNAKNARRGGDHRREEASSTFNPSDMSDDFAYVPGSSWYPGNNRMHYSTARGAPSPPRSSTNSTSYYSAGEYSPASNVSSERHDFPTGRNWGGHSSSGSSPTSSTSSRSSAHSDVPPTTFSATNPLGNSPEAFRAACENISSIVKDVRAAVLYPNISLNVDRESIRPLVPYFNQKLADPLGRYTMKDYESELNGIMLEMYSGWLNDIRLSIPGARPIPAVRLDRRVCPHTGIWKKEFCRPMCEACEAWMPLFTLTCQTCHFKACLKCKYEVDALACLHTGI</sequence>
<dbReference type="Proteomes" id="UP001149079">
    <property type="component" value="Unassembled WGS sequence"/>
</dbReference>
<dbReference type="InterPro" id="IPR051938">
    <property type="entry name" value="Apopto_cytoskel_mod"/>
</dbReference>
<protein>
    <submittedName>
        <fullName evidence="5">Heat shock protein DnaJ N-terminal</fullName>
    </submittedName>
</protein>
<dbReference type="AlphaFoldDB" id="A0A9W9GU59"/>
<feature type="region of interest" description="Disordered" evidence="3">
    <location>
        <begin position="285"/>
        <end position="363"/>
    </location>
</feature>
<accession>A0A9W9GU59</accession>
<evidence type="ECO:0000259" key="4">
    <source>
        <dbReference type="PROSITE" id="PS50076"/>
    </source>
</evidence>
<evidence type="ECO:0000313" key="6">
    <source>
        <dbReference type="Proteomes" id="UP001149079"/>
    </source>
</evidence>
<gene>
    <name evidence="5" type="ORF">N7515_005962</name>
</gene>
<evidence type="ECO:0000256" key="1">
    <source>
        <dbReference type="ARBA" id="ARBA00023186"/>
    </source>
</evidence>
<feature type="compositionally biased region" description="Low complexity" evidence="3">
    <location>
        <begin position="329"/>
        <end position="349"/>
    </location>
</feature>
<dbReference type="RefSeq" id="XP_056520302.1">
    <property type="nucleotide sequence ID" value="XM_056666706.1"/>
</dbReference>
<dbReference type="Pfam" id="PF00226">
    <property type="entry name" value="DnaJ"/>
    <property type="match status" value="1"/>
</dbReference>
<keyword evidence="2" id="KW-0175">Coiled coil</keyword>
<dbReference type="PANTHER" id="PTHR44145">
    <property type="entry name" value="DNAJ HOMOLOG SUBFAMILY A MEMBER 3, MITOCHONDRIAL"/>
    <property type="match status" value="1"/>
</dbReference>
<dbReference type="EMBL" id="JAPQKL010000005">
    <property type="protein sequence ID" value="KAJ5129923.1"/>
    <property type="molecule type" value="Genomic_DNA"/>
</dbReference>
<name>A0A9W9GU59_9EURO</name>
<comment type="caution">
    <text evidence="5">The sequence shown here is derived from an EMBL/GenBank/DDBJ whole genome shotgun (WGS) entry which is preliminary data.</text>
</comment>
<reference evidence="5" key="1">
    <citation type="submission" date="2022-11" db="EMBL/GenBank/DDBJ databases">
        <authorList>
            <person name="Petersen C."/>
        </authorList>
    </citation>
    <scope>NUCLEOTIDE SEQUENCE</scope>
    <source>
        <strain evidence="5">IBT 22155</strain>
    </source>
</reference>
<evidence type="ECO:0000313" key="5">
    <source>
        <dbReference type="EMBL" id="KAJ5129923.1"/>
    </source>
</evidence>
<feature type="compositionally biased region" description="Polar residues" evidence="3">
    <location>
        <begin position="352"/>
        <end position="363"/>
    </location>
</feature>
<dbReference type="CDD" id="cd06257">
    <property type="entry name" value="DnaJ"/>
    <property type="match status" value="1"/>
</dbReference>
<dbReference type="PRINTS" id="PR00625">
    <property type="entry name" value="JDOMAIN"/>
</dbReference>
<dbReference type="SMART" id="SM00271">
    <property type="entry name" value="DnaJ"/>
    <property type="match status" value="1"/>
</dbReference>